<dbReference type="PANTHER" id="PTHR41260:SF1">
    <property type="entry name" value="PROTEIN ECSC"/>
    <property type="match status" value="1"/>
</dbReference>
<comment type="caution">
    <text evidence="1">The sequence shown here is derived from an EMBL/GenBank/DDBJ whole genome shotgun (WGS) entry which is preliminary data.</text>
</comment>
<dbReference type="eggNOG" id="ENOG502ZAC7">
    <property type="taxonomic scope" value="Bacteria"/>
</dbReference>
<dbReference type="InterPro" id="IPR024787">
    <property type="entry name" value="EcsC"/>
</dbReference>
<organism evidence="1 2">
    <name type="scientific">Fictibacillus macauensis ZFHKF-1</name>
    <dbReference type="NCBI Taxonomy" id="1196324"/>
    <lineage>
        <taxon>Bacteria</taxon>
        <taxon>Bacillati</taxon>
        <taxon>Bacillota</taxon>
        <taxon>Bacilli</taxon>
        <taxon>Bacillales</taxon>
        <taxon>Fictibacillaceae</taxon>
        <taxon>Fictibacillus</taxon>
    </lineage>
</organism>
<dbReference type="Proteomes" id="UP000004080">
    <property type="component" value="Unassembled WGS sequence"/>
</dbReference>
<dbReference type="PATRIC" id="fig|1196324.3.peg.1936"/>
<dbReference type="Pfam" id="PF12787">
    <property type="entry name" value="EcsC"/>
    <property type="match status" value="1"/>
</dbReference>
<evidence type="ECO:0000313" key="1">
    <source>
        <dbReference type="EMBL" id="EIT85458.1"/>
    </source>
</evidence>
<protein>
    <recommendedName>
        <fullName evidence="3">Protein ecsC</fullName>
    </recommendedName>
</protein>
<keyword evidence="2" id="KW-1185">Reference proteome</keyword>
<reference evidence="1 2" key="1">
    <citation type="journal article" date="2012" name="J. Bacteriol.">
        <title>Genome of Bacillus macauensis ZFHKF-1, a Long-Chain-Forming Bacterium.</title>
        <authorList>
            <person name="Cai L."/>
            <person name="Zhang T."/>
        </authorList>
    </citation>
    <scope>NUCLEOTIDE SEQUENCE [LARGE SCALE GENOMIC DNA]</scope>
    <source>
        <strain evidence="1 2">ZFHKF-1</strain>
    </source>
</reference>
<gene>
    <name evidence="1" type="ORF">A374_09483</name>
</gene>
<name>I8UF90_9BACL</name>
<dbReference type="STRING" id="1196324.A374_09483"/>
<evidence type="ECO:0008006" key="3">
    <source>
        <dbReference type="Google" id="ProtNLM"/>
    </source>
</evidence>
<proteinExistence type="predicted"/>
<dbReference type="PANTHER" id="PTHR41260">
    <property type="entry name" value="PROTEIN ECSC"/>
    <property type="match status" value="1"/>
</dbReference>
<accession>I8UF90</accession>
<sequence>MSAREEKVWRALEAWEETYFEYEMTDFEATYERFVQQQLARINPSLLQKMNEKMDGILFHVHALIQNSSYQKDVRDKLLTSGRIFHGDIEDIEDMKKCSIDQLTYIAQQQIARNRLLSLAQGGLSGTGGLLFLGLDIPAMIALQIRSIQYIAMNYGYDIHRPAEMMMSLKVFHAATLPKRYQHESWNELMQEIANQEYDPFFYEGEEVIADVAWLAMPLKQGVKAVVLSLLKKKAVQGIPLLGVVFGAGINYQKAREVTEFAHKFYQKRYLVEKM</sequence>
<dbReference type="EMBL" id="AKKV01000025">
    <property type="protein sequence ID" value="EIT85458.1"/>
    <property type="molecule type" value="Genomic_DNA"/>
</dbReference>
<dbReference type="AlphaFoldDB" id="I8UF90"/>
<evidence type="ECO:0000313" key="2">
    <source>
        <dbReference type="Proteomes" id="UP000004080"/>
    </source>
</evidence>